<evidence type="ECO:0000313" key="4">
    <source>
        <dbReference type="Proteomes" id="UP000295151"/>
    </source>
</evidence>
<protein>
    <submittedName>
        <fullName evidence="3">PPOX class probable F420-dependent enzyme</fullName>
    </submittedName>
</protein>
<dbReference type="InterPro" id="IPR011576">
    <property type="entry name" value="Pyridox_Oxase_N"/>
</dbReference>
<dbReference type="EMBL" id="SOCE01000001">
    <property type="protein sequence ID" value="TDU88108.1"/>
    <property type="molecule type" value="Genomic_DNA"/>
</dbReference>
<gene>
    <name evidence="3" type="ORF">EV138_1648</name>
</gene>
<dbReference type="RefSeq" id="WP_133977789.1">
    <property type="nucleotide sequence ID" value="NZ_SOCE01000001.1"/>
</dbReference>
<dbReference type="AlphaFoldDB" id="A0A4R7TA32"/>
<keyword evidence="1" id="KW-0560">Oxidoreductase</keyword>
<sequence>MALETSDGLGLVRKYGAADSWLAVLVTLRESGEPAVSVVNSGIVRHPVTGAEVVAFVARGNTAKTRYLRRHPQATLVFRAGWEWVSVEGEIALAGPDDPLEGLDADGLRKLLRDIYLAAGGQHDDLDEYDRVMANERRTAVLLSPRRFRTNPAGTEHQEHG</sequence>
<accession>A0A4R7TA32</accession>
<name>A0A4R7TA32_9ACTN</name>
<feature type="domain" description="Pyridoxamine 5'-phosphate oxidase N-terminal" evidence="2">
    <location>
        <begin position="22"/>
        <end position="103"/>
    </location>
</feature>
<dbReference type="InterPro" id="IPR052019">
    <property type="entry name" value="F420H2_bilvrd_red/Heme_oxyg"/>
</dbReference>
<dbReference type="InterPro" id="IPR012349">
    <property type="entry name" value="Split_barrel_FMN-bd"/>
</dbReference>
<dbReference type="GO" id="GO:0070967">
    <property type="term" value="F:coenzyme F420 binding"/>
    <property type="evidence" value="ECO:0007669"/>
    <property type="project" value="TreeGrafter"/>
</dbReference>
<evidence type="ECO:0000259" key="2">
    <source>
        <dbReference type="Pfam" id="PF01243"/>
    </source>
</evidence>
<dbReference type="SUPFAM" id="SSF50475">
    <property type="entry name" value="FMN-binding split barrel"/>
    <property type="match status" value="1"/>
</dbReference>
<dbReference type="GO" id="GO:0005829">
    <property type="term" value="C:cytosol"/>
    <property type="evidence" value="ECO:0007669"/>
    <property type="project" value="TreeGrafter"/>
</dbReference>
<reference evidence="3 4" key="1">
    <citation type="submission" date="2019-03" db="EMBL/GenBank/DDBJ databases">
        <title>Genomic Encyclopedia of Type Strains, Phase III (KMG-III): the genomes of soil and plant-associated and newly described type strains.</title>
        <authorList>
            <person name="Whitman W."/>
        </authorList>
    </citation>
    <scope>NUCLEOTIDE SEQUENCE [LARGE SCALE GENOMIC DNA]</scope>
    <source>
        <strain evidence="3 4">VKM Ac-2575</strain>
    </source>
</reference>
<comment type="caution">
    <text evidence="3">The sequence shown here is derived from an EMBL/GenBank/DDBJ whole genome shotgun (WGS) entry which is preliminary data.</text>
</comment>
<dbReference type="PANTHER" id="PTHR35176:SF2">
    <property type="entry name" value="F420H(2)-DEPENDENT REDUCTASE RV1155"/>
    <property type="match status" value="1"/>
</dbReference>
<dbReference type="GO" id="GO:0016627">
    <property type="term" value="F:oxidoreductase activity, acting on the CH-CH group of donors"/>
    <property type="evidence" value="ECO:0007669"/>
    <property type="project" value="TreeGrafter"/>
</dbReference>
<evidence type="ECO:0000313" key="3">
    <source>
        <dbReference type="EMBL" id="TDU88108.1"/>
    </source>
</evidence>
<keyword evidence="4" id="KW-1185">Reference proteome</keyword>
<dbReference type="Proteomes" id="UP000295151">
    <property type="component" value="Unassembled WGS sequence"/>
</dbReference>
<dbReference type="Pfam" id="PF01243">
    <property type="entry name" value="PNPOx_N"/>
    <property type="match status" value="1"/>
</dbReference>
<evidence type="ECO:0000256" key="1">
    <source>
        <dbReference type="ARBA" id="ARBA00023002"/>
    </source>
</evidence>
<dbReference type="Gene3D" id="2.30.110.10">
    <property type="entry name" value="Electron Transport, Fmn-binding Protein, Chain A"/>
    <property type="match status" value="1"/>
</dbReference>
<dbReference type="PANTHER" id="PTHR35176">
    <property type="entry name" value="HEME OXYGENASE HI_0854-RELATED"/>
    <property type="match status" value="1"/>
</dbReference>
<organism evidence="3 4">
    <name type="scientific">Kribbella voronezhensis</name>
    <dbReference type="NCBI Taxonomy" id="2512212"/>
    <lineage>
        <taxon>Bacteria</taxon>
        <taxon>Bacillati</taxon>
        <taxon>Actinomycetota</taxon>
        <taxon>Actinomycetes</taxon>
        <taxon>Propionibacteriales</taxon>
        <taxon>Kribbellaceae</taxon>
        <taxon>Kribbella</taxon>
    </lineage>
</organism>
<proteinExistence type="predicted"/>
<dbReference type="OrthoDB" id="1094370at2"/>